<evidence type="ECO:0000256" key="1">
    <source>
        <dbReference type="SAM" id="MobiDB-lite"/>
    </source>
</evidence>
<organism evidence="2">
    <name type="scientific">Anguilla anguilla</name>
    <name type="common">European freshwater eel</name>
    <name type="synonym">Muraena anguilla</name>
    <dbReference type="NCBI Taxonomy" id="7936"/>
    <lineage>
        <taxon>Eukaryota</taxon>
        <taxon>Metazoa</taxon>
        <taxon>Chordata</taxon>
        <taxon>Craniata</taxon>
        <taxon>Vertebrata</taxon>
        <taxon>Euteleostomi</taxon>
        <taxon>Actinopterygii</taxon>
        <taxon>Neopterygii</taxon>
        <taxon>Teleostei</taxon>
        <taxon>Anguilliformes</taxon>
        <taxon>Anguillidae</taxon>
        <taxon>Anguilla</taxon>
    </lineage>
</organism>
<dbReference type="EMBL" id="GBXM01085629">
    <property type="protein sequence ID" value="JAH22948.1"/>
    <property type="molecule type" value="Transcribed_RNA"/>
</dbReference>
<dbReference type="AlphaFoldDB" id="A0A0E9R3M6"/>
<accession>A0A0E9R3M6</accession>
<proteinExistence type="predicted"/>
<feature type="region of interest" description="Disordered" evidence="1">
    <location>
        <begin position="1"/>
        <end position="50"/>
    </location>
</feature>
<reference evidence="2" key="1">
    <citation type="submission" date="2014-11" db="EMBL/GenBank/DDBJ databases">
        <authorList>
            <person name="Amaro Gonzalez C."/>
        </authorList>
    </citation>
    <scope>NUCLEOTIDE SEQUENCE</scope>
</reference>
<evidence type="ECO:0000313" key="2">
    <source>
        <dbReference type="EMBL" id="JAH22948.1"/>
    </source>
</evidence>
<sequence length="69" mass="7769">MKGHKPTQASSQQRAPWTPWSWDPRVTPSPPPGKTSLGSQEGRSEGWRKSAALRCRPSLRIWSTFQDHG</sequence>
<name>A0A0E9R3M6_ANGAN</name>
<reference evidence="2" key="2">
    <citation type="journal article" date="2015" name="Fish Shellfish Immunol.">
        <title>Early steps in the European eel (Anguilla anguilla)-Vibrio vulnificus interaction in the gills: Role of the RtxA13 toxin.</title>
        <authorList>
            <person name="Callol A."/>
            <person name="Pajuelo D."/>
            <person name="Ebbesson L."/>
            <person name="Teles M."/>
            <person name="MacKenzie S."/>
            <person name="Amaro C."/>
        </authorList>
    </citation>
    <scope>NUCLEOTIDE SEQUENCE</scope>
</reference>
<protein>
    <submittedName>
        <fullName evidence="2">Uncharacterized protein</fullName>
    </submittedName>
</protein>